<dbReference type="SMART" id="SM00736">
    <property type="entry name" value="CADG"/>
    <property type="match status" value="1"/>
</dbReference>
<dbReference type="InterPro" id="IPR057693">
    <property type="entry name" value="DUF7933"/>
</dbReference>
<sequence>MLKRCLSALVLLAISLSSFSVYAATPTFSVAFSPTTMGPGTVSTMTYTIDNSANSVGVSDLAFTNTLPAGVTIAAAPDVLNTCTDGTFTATAGSSTITFSDYRLGLGSTCTFRVNVTSSTPGSHVNTTGTLSTSEGSVGAASATLTVDAARPGFSMAFSPATIAPGGTSTLTYTIDNSLNGSKADLLTFSHTLPTNLLVSADPNIVNTCSGGLVPTPVMTAAPETDSIQLQYGHVAAGSTCTISVNVSTNTTGSYTTETGDLSQNGANPSGSASSQLGVENSFLFANFPASASPGSSITLSFTINNLDRLNTASDITFTNDLNATLSGLTATALPADGFCGSGSTLTGSSTITVAGANLASEASCTFDVTVLVPANAAAGTYTNTTSSVNLTLDSATTKPAISNNLVIKKAPTITNLFIDDPVSASEDFTQRFVITNTDPDNAASSIALTQKIDDSLAGTVIKTLPVANSCGSGSTFTSTNDGTHTFLNISGANLAAGANCTFDVIMTAQAGVTPGSYAFTTSIPSATVSGATVYGLAASDTLVVVAAPALQLSINEESTTPDSTVTTDFTLTYSANATADATGVGFTVDLPAALTGMTATPSSQNDICGSGSSFTDNGSSLFTLSSATLSPGDSCTFSITMSVPAGAAPGTATLTSSTVTATTSAKSVSSATASDTLVISGLALSKTFVTNPVLPGDTTILRYTITNAATALAATSMQFSDNLASVITSLAATSLPTTPCGASSAMSGTANLSFSGGELLPGESCTFDVTVTVPVAASEGNYISVSSSMSATVNSSNTTTDAASATLVVDQLGVVLSSTASTPTSTSPIPVSIFFSRPVVNFVVGDITVGNGSASNFSGSGDTYTVDITPSADGNVTVDVAANVADDSVNGLVKNTAATQLLREYTATPATVTPSLVISSPSTSATNTGPVTYTVTYSDSETVNLTDSDITLNNTGTNATVTVTNGDTSTPTVTLSNISGDGTLGFSIAAGSARNGTETAPSAGPATTFSVDNTQPSVAITDVVNDNINAAFEATITFSEDVTGFVIGDISASNATLSSFSATSASVYKVTVTPTNQGAVTLNVASSVATDATGNSNTAAQHSVTYDSIAPSLSISAAATPQNAPFTATMTFGENVTGFDVSDISAANASLSNFAATSGSVYTVLVTPTADGSVTLDIAANTAFDVSGNGNVAATQYSVTYDNTSPTLTITGGSAAANGVFTATLTFSEAVDNFIITDITANNGSLNNFVANSSSEYSVEVTPAQEGIVTLDVSAGVATDTAGNSNSAASQFSKTLTPVISLTASTNTVSETNGSVTLTATSTMPAGADITVNLVYSGTATNGTDYVAGATSILIPASQSQSTTVVTITSDTLVETNETLIIDIDTIVGGATNNVLEDGVQQQTVTITDDDSVAVTLAASSSSIAEASGISTLTASLDKVTFEDVTINLGYSGTATSGSDYVASTASITITAGQTSGTATVTATSDASVEVVETIVVDITGVSGGSASESGSQQQTVSIIDDDNVAVTLAASASTIAEAAGSSTLTATLDKVTFEEVTVTLGYTGTASSGSDYTASAGAITITAGQTSGTATLTAISDTLVETGESIVIDITGVNGGSASESGSQQQTVTITDDDSIAVTLTASTSSVTEAAGTSILTATLDKVSFEDVTVSLGYTGTASSGIDYATPATSITITTGQISGSATLTATSDTLVEASETVVVDITGVSGGSASESGTQQQTVIITDDDSALVTLTVSDSSIAEAAGTSTIIANLDKVTFEDVTVSLGYTGTATSGSDYAVSAGSITITAGQTSGSVILTATSDSSIETDETVIVDVTGVSGGSASESGSQQKTVTILDDDTVAVTLTASSSSMAEAAGTSTLTATLDKITIEDVVVSLSYTGTASSGTDYVTPAGSITIAAGQTSGSVTLTATSDTAVEADETIIADISGVSGGSANENGTQQQTVTIIDDDSTVVSLTVSASTIGETAGSSTLTVTLDKATFEPVVVSLGYTGTATHGSDYLTQADSITIAAGQTTNTIALITTSDTLVEANETIIVDITGVTGGFASENNTQQQTVTITDDDSAVVTLAVSTSAIAEAAGTSTLTATLDKATFEDVTVSLGYTGTATSGSDYATPAGAITISAGQTTGSATLTAISDPAIETDETIIVDVTGVNGGSASESGLQQKTVTILDDDTVAVTLTASSSSIAEASGSSILTATLDKVTIEDVVVSLSYTGTASSGTDYVTPAGSITIAAGQTSGSVTLTALSDSDVEADETIIADISGVSGGSANESGTQQQTVTIIDDDSSVVSLTVSASTIGETAGSSTLTASLDKATFEAVVVSLGYTGTATNGSDYVTPADTITIVAGQTTSTATLVATSDTLVEANETIIVDITGVNGGFASENNTQQQTVTITDDDTATVTLLVSNSSIAEAGTSTLTAILNKPTFEDVVISLEYAGTASASDYTKSADAITVTAGQTTGTVTLTAVQDSTEESDETIIVDISGVSGGSVSEQGTQQQTVIISNDDNETSSDVATVDEDNSIQIDVLSNDQGPGGTLNPASVSIYTAATNGVTSINTANGFITYTPTSDYNGVDTFAYIVNDLQGNTSAPTTVTVTVNNVNDAPVAVNDAAAVIEDNSLTVDVLANDLDVDGASDINLQSLTVTIQPEHGQASVADGKVIYTPEANYNGSDIFSYKVDDNAGLESNTAIVSINVSGANDAPTTQSDTATTNEDTAVTISVLHNDTDVDGQLVASSVTTVAQPSNGLAEAQTDGSIIYTPNDNFFGSDTFTYTVKDAENAVSAATEVTVTVQGVNDAPVASDDIAVLLEDTSFDINVAGNDNDIDSDLDASSLVIVSMPAHGSVSLINGLLHYTPVADFGGNDSFSYTISDIEGSTSNVATVTITVDAVNDLPIANNDSAVTEEDSSVTIDLLANDQDVDGSLDPASIALAQSESLPPESVTSLALTQPDNGSVTIDTSTGVATYTPNADFNGVDTFRYSVSDNEGGVSNTATVTIQISSVNDTPVISGTPLTTVLEGGDYRFTPLISDVDNDSLTTTASNLPGWLTLDPSTGELQGSPTVGDAGVYADIVVQVSDGEFNAELAAFSIEVVGDNDTDGIANHEDTDDDNDGMSDEFELANGFNPFNSADAAEDADNDGLSNLEEALQSSNPLLDDQAPVIASPEPLEFNATGLLTQVSGFDIPTAVDGLDGEVAVNLLGESSLNLAPGRHQLTWFATDAAGNRAEVQQQVDVHPLISLSSGQIVGEGFSGRIEVILNGAAPEYPVTISYELEGSANSEDHNLTAGSVTFEEDELAGGIPFVISQDDVTEGIETLVVVLTGDGNFDANNRHTLSIVEDNVAPRVGLSLVQNGSDRLIIEQGGGLVSFTSTVNDPNPNDQHTIEWDFSDGVTPTFVTDLQRQLNPADLAPGIYSVTLSVTDNGTPAITNEVNLSYRVVEALAALSETQDSDNDGIADIDEGWADDDQDGQPNYLDAISLSNVLNSAPEDGFSFLLEADPGVKMVLGERALSNDGRGAKLDTDALPEEMALPEDSFNNLSGYFDFVVNELPLIGQSVNVVIAQSEPIPENAIYRKFDGVWFTFVENASNSVMSAPGEEGHCPSPQAEDYRSGLNEGDWCVQLTIEDGGPNDADGLANGSINDPGGVGVNVAGGGETDPGTTQIRSSGSGGGSVDLSLIMLLLSLLAFYGTRWNHNIRLRRPWE</sequence>
<dbReference type="PROSITE" id="PS50268">
    <property type="entry name" value="CADHERIN_2"/>
    <property type="match status" value="1"/>
</dbReference>
<feature type="domain" description="Cadherin" evidence="9">
    <location>
        <begin position="2929"/>
        <end position="3036"/>
    </location>
</feature>
<dbReference type="InterPro" id="IPR000601">
    <property type="entry name" value="PKD_dom"/>
</dbReference>
<evidence type="ECO:0000256" key="4">
    <source>
        <dbReference type="ARBA" id="ARBA00022737"/>
    </source>
</evidence>
<keyword evidence="3 7" id="KW-0732">Signal</keyword>
<dbReference type="InterPro" id="IPR006644">
    <property type="entry name" value="Cadg"/>
</dbReference>
<keyword evidence="6" id="KW-0813">Transport</keyword>
<dbReference type="Proteomes" id="UP001501565">
    <property type="component" value="Unassembled WGS sequence"/>
</dbReference>
<dbReference type="Pfam" id="PF03160">
    <property type="entry name" value="Calx-beta"/>
    <property type="match status" value="6"/>
</dbReference>
<name>A0ABP7N8H3_9GAMM</name>
<evidence type="ECO:0000256" key="7">
    <source>
        <dbReference type="SAM" id="SignalP"/>
    </source>
</evidence>
<organism evidence="10 11">
    <name type="scientific">Litoribacillus peritrichatus</name>
    <dbReference type="NCBI Taxonomy" id="718191"/>
    <lineage>
        <taxon>Bacteria</taxon>
        <taxon>Pseudomonadati</taxon>
        <taxon>Pseudomonadota</taxon>
        <taxon>Gammaproteobacteria</taxon>
        <taxon>Oceanospirillales</taxon>
        <taxon>Oceanospirillaceae</taxon>
        <taxon>Litoribacillus</taxon>
    </lineage>
</organism>
<comment type="caution">
    <text evidence="10">The sequence shown here is derived from an EMBL/GenBank/DDBJ whole genome shotgun (WGS) entry which is preliminary data.</text>
</comment>
<dbReference type="SMART" id="SM00237">
    <property type="entry name" value="Calx_beta"/>
    <property type="match status" value="10"/>
</dbReference>
<evidence type="ECO:0000256" key="3">
    <source>
        <dbReference type="ARBA" id="ARBA00022729"/>
    </source>
</evidence>
<dbReference type="Gene3D" id="2.60.40.2030">
    <property type="match status" value="12"/>
</dbReference>
<dbReference type="NCBIfam" id="NF041766">
    <property type="entry name" value="choice_anch_U"/>
    <property type="match status" value="1"/>
</dbReference>
<dbReference type="Pfam" id="PF17963">
    <property type="entry name" value="Big_9"/>
    <property type="match status" value="5"/>
</dbReference>
<dbReference type="PROSITE" id="PS50093">
    <property type="entry name" value="PKD"/>
    <property type="match status" value="1"/>
</dbReference>
<dbReference type="PANTHER" id="PTHR11878:SF65">
    <property type="entry name" value="NA_CA-EXCHANGE PROTEIN, ISOFORM G"/>
    <property type="match status" value="1"/>
</dbReference>
<reference evidence="11" key="1">
    <citation type="journal article" date="2019" name="Int. J. Syst. Evol. Microbiol.">
        <title>The Global Catalogue of Microorganisms (GCM) 10K type strain sequencing project: providing services to taxonomists for standard genome sequencing and annotation.</title>
        <authorList>
            <consortium name="The Broad Institute Genomics Platform"/>
            <consortium name="The Broad Institute Genome Sequencing Center for Infectious Disease"/>
            <person name="Wu L."/>
            <person name="Ma J."/>
        </authorList>
    </citation>
    <scope>NUCLEOTIDE SEQUENCE [LARGE SCALE GENOMIC DNA]</scope>
    <source>
        <strain evidence="11">JCM 17551</strain>
    </source>
</reference>
<evidence type="ECO:0000313" key="10">
    <source>
        <dbReference type="EMBL" id="GAA3938222.1"/>
    </source>
</evidence>
<dbReference type="Pfam" id="PF25564">
    <property type="entry name" value="DUF7933"/>
    <property type="match status" value="6"/>
</dbReference>
<dbReference type="SUPFAM" id="SSF49299">
    <property type="entry name" value="PKD domain"/>
    <property type="match status" value="1"/>
</dbReference>
<feature type="domain" description="PKD" evidence="8">
    <location>
        <begin position="3385"/>
        <end position="3443"/>
    </location>
</feature>
<keyword evidence="11" id="KW-1185">Reference proteome</keyword>
<gene>
    <name evidence="10" type="ORF">GCM10022277_38110</name>
</gene>
<feature type="signal peptide" evidence="7">
    <location>
        <begin position="1"/>
        <end position="23"/>
    </location>
</feature>
<dbReference type="InterPro" id="IPR038081">
    <property type="entry name" value="CalX-like_sf"/>
</dbReference>
<dbReference type="SUPFAM" id="SSF141072">
    <property type="entry name" value="CalX-like"/>
    <property type="match status" value="12"/>
</dbReference>
<dbReference type="Gene3D" id="2.60.40.10">
    <property type="entry name" value="Immunoglobulins"/>
    <property type="match status" value="1"/>
</dbReference>
<evidence type="ECO:0000256" key="2">
    <source>
        <dbReference type="ARBA" id="ARBA00022525"/>
    </source>
</evidence>
<evidence type="ECO:0000256" key="6">
    <source>
        <dbReference type="ARBA" id="ARBA00023065"/>
    </source>
</evidence>
<keyword evidence="2" id="KW-0964">Secreted</keyword>
<dbReference type="Pfam" id="PF18884">
    <property type="entry name" value="TSP3_bac"/>
    <property type="match status" value="2"/>
</dbReference>
<evidence type="ECO:0000313" key="11">
    <source>
        <dbReference type="Proteomes" id="UP001501565"/>
    </source>
</evidence>
<evidence type="ECO:0000256" key="1">
    <source>
        <dbReference type="ARBA" id="ARBA00004613"/>
    </source>
</evidence>
<accession>A0ABP7N8H3</accession>
<dbReference type="InterPro" id="IPR003644">
    <property type="entry name" value="Calx_beta"/>
</dbReference>
<dbReference type="InterPro" id="IPR051171">
    <property type="entry name" value="CaCA"/>
</dbReference>
<keyword evidence="5" id="KW-0106">Calcium</keyword>
<comment type="subcellular location">
    <subcellularLocation>
        <location evidence="1">Secreted</location>
    </subcellularLocation>
</comment>
<protein>
    <submittedName>
        <fullName evidence="10">Uncharacterized protein</fullName>
    </submittedName>
</protein>
<dbReference type="InterPro" id="IPR015919">
    <property type="entry name" value="Cadherin-like_sf"/>
</dbReference>
<evidence type="ECO:0000256" key="5">
    <source>
        <dbReference type="ARBA" id="ARBA00022837"/>
    </source>
</evidence>
<keyword evidence="4" id="KW-0677">Repeat</keyword>
<dbReference type="InterPro" id="IPR002126">
    <property type="entry name" value="Cadherin-like_dom"/>
</dbReference>
<keyword evidence="6" id="KW-0406">Ion transport</keyword>
<evidence type="ECO:0000259" key="9">
    <source>
        <dbReference type="PROSITE" id="PS50268"/>
    </source>
</evidence>
<dbReference type="PANTHER" id="PTHR11878">
    <property type="entry name" value="SODIUM/CALCIUM EXCHANGER"/>
    <property type="match status" value="1"/>
</dbReference>
<feature type="chain" id="PRO_5045436474" evidence="7">
    <location>
        <begin position="24"/>
        <end position="3723"/>
    </location>
</feature>
<dbReference type="InterPro" id="IPR053784">
    <property type="entry name" value="Choice_anch_U_dom"/>
</dbReference>
<dbReference type="InterPro" id="IPR035986">
    <property type="entry name" value="PKD_dom_sf"/>
</dbReference>
<dbReference type="InterPro" id="IPR044048">
    <property type="entry name" value="Big_12"/>
</dbReference>
<dbReference type="InterPro" id="IPR013783">
    <property type="entry name" value="Ig-like_fold"/>
</dbReference>
<dbReference type="Pfam" id="PF19078">
    <property type="entry name" value="Big_12"/>
    <property type="match status" value="4"/>
</dbReference>
<proteinExistence type="predicted"/>
<evidence type="ECO:0000259" key="8">
    <source>
        <dbReference type="PROSITE" id="PS50093"/>
    </source>
</evidence>
<dbReference type="InterPro" id="IPR059100">
    <property type="entry name" value="TSP3_bac"/>
</dbReference>
<dbReference type="Gene3D" id="2.60.40.3440">
    <property type="match status" value="4"/>
</dbReference>
<dbReference type="NCBIfam" id="NF012211">
    <property type="entry name" value="tand_rpt_95"/>
    <property type="match status" value="5"/>
</dbReference>
<dbReference type="RefSeq" id="WP_344800217.1">
    <property type="nucleotide sequence ID" value="NZ_BAABBN010000012.1"/>
</dbReference>
<dbReference type="SUPFAM" id="SSF49313">
    <property type="entry name" value="Cadherin-like"/>
    <property type="match status" value="1"/>
</dbReference>
<dbReference type="EMBL" id="BAABBN010000012">
    <property type="protein sequence ID" value="GAA3938222.1"/>
    <property type="molecule type" value="Genomic_DNA"/>
</dbReference>